<dbReference type="GO" id="GO:0005737">
    <property type="term" value="C:cytoplasm"/>
    <property type="evidence" value="ECO:0007669"/>
    <property type="project" value="TreeGrafter"/>
</dbReference>
<dbReference type="STRING" id="37625.SAMN05660420_00914"/>
<evidence type="ECO:0000313" key="7">
    <source>
        <dbReference type="EMBL" id="SDZ97023.1"/>
    </source>
</evidence>
<protein>
    <recommendedName>
        <fullName evidence="3 5">GTP cyclohydrolase 1 type 2 homolog</fullName>
    </recommendedName>
</protein>
<comment type="subunit">
    <text evidence="2">Homohexamer.</text>
</comment>
<feature type="binding site" evidence="6">
    <location>
        <position position="335"/>
    </location>
    <ligand>
        <name>a divalent metal cation</name>
        <dbReference type="ChEBI" id="CHEBI:60240"/>
        <label>1</label>
    </ligand>
</feature>
<dbReference type="PIRSF" id="PIRSF037489">
    <property type="entry name" value="UCP037489_NIF3_YqfO"/>
    <property type="match status" value="1"/>
</dbReference>
<dbReference type="InterPro" id="IPR017221">
    <property type="entry name" value="DUF34/NIF3_bac"/>
</dbReference>
<feature type="binding site" evidence="6">
    <location>
        <position position="339"/>
    </location>
    <ligand>
        <name>a divalent metal cation</name>
        <dbReference type="ChEBI" id="CHEBI:60240"/>
        <label>1</label>
    </ligand>
</feature>
<feature type="binding site" evidence="6">
    <location>
        <position position="70"/>
    </location>
    <ligand>
        <name>a divalent metal cation</name>
        <dbReference type="ChEBI" id="CHEBI:60240"/>
        <label>1</label>
    </ligand>
</feature>
<dbReference type="SUPFAM" id="SSF102705">
    <property type="entry name" value="NIF3 (NGG1p interacting factor 3)-like"/>
    <property type="match status" value="1"/>
</dbReference>
<dbReference type="RefSeq" id="WP_092345163.1">
    <property type="nucleotide sequence ID" value="NZ_FNQN01000002.1"/>
</dbReference>
<dbReference type="Pfam" id="PF01784">
    <property type="entry name" value="DUF34_NIF3"/>
    <property type="match status" value="1"/>
</dbReference>
<evidence type="ECO:0000256" key="3">
    <source>
        <dbReference type="ARBA" id="ARBA00022112"/>
    </source>
</evidence>
<evidence type="ECO:0000256" key="4">
    <source>
        <dbReference type="ARBA" id="ARBA00022723"/>
    </source>
</evidence>
<evidence type="ECO:0000256" key="1">
    <source>
        <dbReference type="ARBA" id="ARBA00006964"/>
    </source>
</evidence>
<feature type="binding site" evidence="6">
    <location>
        <position position="71"/>
    </location>
    <ligand>
        <name>a divalent metal cation</name>
        <dbReference type="ChEBI" id="CHEBI:60240"/>
        <label>1</label>
    </ligand>
</feature>
<dbReference type="InterPro" id="IPR002678">
    <property type="entry name" value="DUF34/NIF3"/>
</dbReference>
<evidence type="ECO:0000313" key="8">
    <source>
        <dbReference type="Proteomes" id="UP000199409"/>
    </source>
</evidence>
<feature type="binding site" evidence="6">
    <location>
        <position position="109"/>
    </location>
    <ligand>
        <name>a divalent metal cation</name>
        <dbReference type="ChEBI" id="CHEBI:60240"/>
        <label>1</label>
    </ligand>
</feature>
<dbReference type="Gene3D" id="3.40.1390.30">
    <property type="entry name" value="NIF3 (NGG1p interacting factor 3)-like"/>
    <property type="match status" value="2"/>
</dbReference>
<proteinExistence type="inferred from homology"/>
<dbReference type="InterPro" id="IPR036069">
    <property type="entry name" value="DUF34/NIF3_sf"/>
</dbReference>
<dbReference type="AlphaFoldDB" id="A0A1H3XCG4"/>
<sequence length="376" mass="40864">MAKQKIACLADIIGLLNRLCPPVLAEDWDNVGLQVGDPRAKIDKILISLDPEEIAIEAAHRCGAQLLISHHPLIFRPLKRLSPTDMTGRVLFQAIKHDIAVVCAHTNLDRAADGLNDWLAARLGVTQTTPLEAPEPGHYYKLVVYVPLGHEEKVRDAILAAGAGRIGAYDRVSFSSHGVGTFRGDQGTDAFIGAPGESVVTEEVRLETIVPPALIQKVVSRMLKAHPYEEVAYDLISLANQRTDVGLGRIGQLEQAVPLQQFTAQVKGALNLSTVKIVGDLERKIKRVAVCGGTGMSLFSAASRQGADCLVTADIKFHEAQRARAEGVALIDAGHFATEQIMVVELSKRLRKVLSRQNLEVEVIEMTAESDPFILF</sequence>
<name>A0A1H3XCG4_9BACT</name>
<dbReference type="InterPro" id="IPR015867">
    <property type="entry name" value="N-reg_PII/ATP_PRibTrfase_C"/>
</dbReference>
<evidence type="ECO:0000256" key="6">
    <source>
        <dbReference type="PIRSR" id="PIRSR602678-1"/>
    </source>
</evidence>
<dbReference type="FunFam" id="3.40.1390.30:FF:000001">
    <property type="entry name" value="GTP cyclohydrolase 1 type 2"/>
    <property type="match status" value="1"/>
</dbReference>
<comment type="similarity">
    <text evidence="1 5">Belongs to the GTP cyclohydrolase I type 2/NIF3 family.</text>
</comment>
<organism evidence="7 8">
    <name type="scientific">Desulfuromusa kysingii</name>
    <dbReference type="NCBI Taxonomy" id="37625"/>
    <lineage>
        <taxon>Bacteria</taxon>
        <taxon>Pseudomonadati</taxon>
        <taxon>Thermodesulfobacteriota</taxon>
        <taxon>Desulfuromonadia</taxon>
        <taxon>Desulfuromonadales</taxon>
        <taxon>Geopsychrobacteraceae</taxon>
        <taxon>Desulfuromusa</taxon>
    </lineage>
</organism>
<dbReference type="PANTHER" id="PTHR13799:SF14">
    <property type="entry name" value="GTP CYCLOHYDROLASE 1 TYPE 2 HOMOLOG"/>
    <property type="match status" value="1"/>
</dbReference>
<dbReference type="Proteomes" id="UP000199409">
    <property type="component" value="Unassembled WGS sequence"/>
</dbReference>
<dbReference type="OrthoDB" id="9792792at2"/>
<dbReference type="Gene3D" id="3.30.70.120">
    <property type="match status" value="1"/>
</dbReference>
<reference evidence="7 8" key="1">
    <citation type="submission" date="2016-10" db="EMBL/GenBank/DDBJ databases">
        <authorList>
            <person name="de Groot N.N."/>
        </authorList>
    </citation>
    <scope>NUCLEOTIDE SEQUENCE [LARGE SCALE GENOMIC DNA]</scope>
    <source>
        <strain evidence="7 8">DSM 7343</strain>
    </source>
</reference>
<keyword evidence="8" id="KW-1185">Reference proteome</keyword>
<evidence type="ECO:0000256" key="2">
    <source>
        <dbReference type="ARBA" id="ARBA00011643"/>
    </source>
</evidence>
<accession>A0A1H3XCG4</accession>
<gene>
    <name evidence="7" type="ORF">SAMN05660420_00914</name>
</gene>
<keyword evidence="4 5" id="KW-0479">Metal-binding</keyword>
<evidence type="ECO:0000256" key="5">
    <source>
        <dbReference type="PIRNR" id="PIRNR037489"/>
    </source>
</evidence>
<dbReference type="GO" id="GO:0046872">
    <property type="term" value="F:metal ion binding"/>
    <property type="evidence" value="ECO:0007669"/>
    <property type="project" value="UniProtKB-UniRule"/>
</dbReference>
<dbReference type="PANTHER" id="PTHR13799">
    <property type="entry name" value="NGG1 INTERACTING FACTOR 3"/>
    <property type="match status" value="1"/>
</dbReference>
<dbReference type="NCBIfam" id="TIGR00486">
    <property type="entry name" value="YbgI_SA1388"/>
    <property type="match status" value="1"/>
</dbReference>
<dbReference type="EMBL" id="FNQN01000002">
    <property type="protein sequence ID" value="SDZ97023.1"/>
    <property type="molecule type" value="Genomic_DNA"/>
</dbReference>